<comment type="caution">
    <text evidence="1">The sequence shown here is derived from an EMBL/GenBank/DDBJ whole genome shotgun (WGS) entry which is preliminary data.</text>
</comment>
<dbReference type="EMBL" id="BAAAMN010000063">
    <property type="protein sequence ID" value="GAA2045552.1"/>
    <property type="molecule type" value="Genomic_DNA"/>
</dbReference>
<dbReference type="Gene3D" id="1.10.10.60">
    <property type="entry name" value="Homeodomain-like"/>
    <property type="match status" value="1"/>
</dbReference>
<reference evidence="2" key="1">
    <citation type="journal article" date="2019" name="Int. J. Syst. Evol. Microbiol.">
        <title>The Global Catalogue of Microorganisms (GCM) 10K type strain sequencing project: providing services to taxonomists for standard genome sequencing and annotation.</title>
        <authorList>
            <consortium name="The Broad Institute Genomics Platform"/>
            <consortium name="The Broad Institute Genome Sequencing Center for Infectious Disease"/>
            <person name="Wu L."/>
            <person name="Ma J."/>
        </authorList>
    </citation>
    <scope>NUCLEOTIDE SEQUENCE [LARGE SCALE GENOMIC DNA]</scope>
    <source>
        <strain evidence="2">JCM 13595</strain>
    </source>
</reference>
<evidence type="ECO:0000313" key="2">
    <source>
        <dbReference type="Proteomes" id="UP001501461"/>
    </source>
</evidence>
<dbReference type="CDD" id="cd00093">
    <property type="entry name" value="HTH_XRE"/>
    <property type="match status" value="1"/>
</dbReference>
<proteinExistence type="predicted"/>
<organism evidence="1 2">
    <name type="scientific">Yaniella flava</name>
    <dbReference type="NCBI Taxonomy" id="287930"/>
    <lineage>
        <taxon>Bacteria</taxon>
        <taxon>Bacillati</taxon>
        <taxon>Actinomycetota</taxon>
        <taxon>Actinomycetes</taxon>
        <taxon>Micrococcales</taxon>
        <taxon>Micrococcaceae</taxon>
        <taxon>Yaniella</taxon>
    </lineage>
</organism>
<name>A0ABP5GFB8_9MICC</name>
<accession>A0ABP5GFB8</accession>
<keyword evidence="2" id="KW-1185">Reference proteome</keyword>
<evidence type="ECO:0000313" key="1">
    <source>
        <dbReference type="EMBL" id="GAA2045552.1"/>
    </source>
</evidence>
<sequence>MTVPMPIQEDIRKLQRLGLSQREIAKRLAISRDSVAKYANQEDFSPQPPAETTRPGASVVAAYASIIEQWLVEDQGRWHKQALPV</sequence>
<dbReference type="InterPro" id="IPR001387">
    <property type="entry name" value="Cro/C1-type_HTH"/>
</dbReference>
<evidence type="ECO:0008006" key="3">
    <source>
        <dbReference type="Google" id="ProtNLM"/>
    </source>
</evidence>
<gene>
    <name evidence="1" type="ORF">GCM10009720_28040</name>
</gene>
<dbReference type="Proteomes" id="UP001501461">
    <property type="component" value="Unassembled WGS sequence"/>
</dbReference>
<protein>
    <recommendedName>
        <fullName evidence="3">HTH cro/C1-type domain-containing protein</fullName>
    </recommendedName>
</protein>
<dbReference type="RefSeq" id="WP_343959863.1">
    <property type="nucleotide sequence ID" value="NZ_BAAAMN010000063.1"/>
</dbReference>